<keyword evidence="3" id="KW-1185">Reference proteome</keyword>
<organism evidence="2 3">
    <name type="scientific">Dictyobacter arantiisoli</name>
    <dbReference type="NCBI Taxonomy" id="2014874"/>
    <lineage>
        <taxon>Bacteria</taxon>
        <taxon>Bacillati</taxon>
        <taxon>Chloroflexota</taxon>
        <taxon>Ktedonobacteria</taxon>
        <taxon>Ktedonobacterales</taxon>
        <taxon>Dictyobacteraceae</taxon>
        <taxon>Dictyobacter</taxon>
    </lineage>
</organism>
<dbReference type="AlphaFoldDB" id="A0A5A5TJ42"/>
<dbReference type="Proteomes" id="UP000322530">
    <property type="component" value="Unassembled WGS sequence"/>
</dbReference>
<evidence type="ECO:0000313" key="3">
    <source>
        <dbReference type="Proteomes" id="UP000322530"/>
    </source>
</evidence>
<dbReference type="EMBL" id="BIXY01000100">
    <property type="protein sequence ID" value="GCF11245.1"/>
    <property type="molecule type" value="Genomic_DNA"/>
</dbReference>
<evidence type="ECO:0000256" key="1">
    <source>
        <dbReference type="SAM" id="MobiDB-lite"/>
    </source>
</evidence>
<comment type="caution">
    <text evidence="2">The sequence shown here is derived from an EMBL/GenBank/DDBJ whole genome shotgun (WGS) entry which is preliminary data.</text>
</comment>
<reference evidence="2 3" key="1">
    <citation type="submission" date="2019-01" db="EMBL/GenBank/DDBJ databases">
        <title>Draft genome sequence of Dictyobacter sp. Uno17.</title>
        <authorList>
            <person name="Wang C.M."/>
            <person name="Zheng Y."/>
            <person name="Sakai Y."/>
            <person name="Abe K."/>
            <person name="Yokota A."/>
            <person name="Yabe S."/>
        </authorList>
    </citation>
    <scope>NUCLEOTIDE SEQUENCE [LARGE SCALE GENOMIC DNA]</scope>
    <source>
        <strain evidence="2 3">Uno17</strain>
    </source>
</reference>
<proteinExistence type="predicted"/>
<accession>A0A5A5TJ42</accession>
<protein>
    <submittedName>
        <fullName evidence="2">Uncharacterized protein</fullName>
    </submittedName>
</protein>
<sequence>MGLAQIGQFVENEEDGRIGRISQVHFAAYSVQIGEGGYERETWDVDKTTLSTEEAYNEQLARDATRLQQARVAARHHQNNSVRWLCLECGATYNGNSCPKCDGTDRIENTGRNETMSGTKQCQEPHG</sequence>
<feature type="region of interest" description="Disordered" evidence="1">
    <location>
        <begin position="102"/>
        <end position="127"/>
    </location>
</feature>
<dbReference type="RefSeq" id="WP_149404083.1">
    <property type="nucleotide sequence ID" value="NZ_BIXY01000100.1"/>
</dbReference>
<evidence type="ECO:0000313" key="2">
    <source>
        <dbReference type="EMBL" id="GCF11245.1"/>
    </source>
</evidence>
<name>A0A5A5TJ42_9CHLR</name>
<feature type="compositionally biased region" description="Basic and acidic residues" evidence="1">
    <location>
        <begin position="102"/>
        <end position="111"/>
    </location>
</feature>
<gene>
    <name evidence="2" type="ORF">KDI_48090</name>
</gene>
<feature type="compositionally biased region" description="Polar residues" evidence="1">
    <location>
        <begin position="112"/>
        <end position="127"/>
    </location>
</feature>